<proteinExistence type="predicted"/>
<keyword evidence="4" id="KW-0479">Metal-binding</keyword>
<dbReference type="Pfam" id="PF00175">
    <property type="entry name" value="NAD_binding_1"/>
    <property type="match status" value="1"/>
</dbReference>
<evidence type="ECO:0000256" key="8">
    <source>
        <dbReference type="ARBA" id="ARBA00023014"/>
    </source>
</evidence>
<dbReference type="SUPFAM" id="SSF52343">
    <property type="entry name" value="Ferredoxin reductase-like, C-terminal NADP-linked domain"/>
    <property type="match status" value="1"/>
</dbReference>
<evidence type="ECO:0000256" key="6">
    <source>
        <dbReference type="ARBA" id="ARBA00023002"/>
    </source>
</evidence>
<dbReference type="EMBL" id="DSRU01000064">
    <property type="protein sequence ID" value="HFM97247.1"/>
    <property type="molecule type" value="Genomic_DNA"/>
</dbReference>
<dbReference type="Gene3D" id="2.40.30.10">
    <property type="entry name" value="Translation factors"/>
    <property type="match status" value="1"/>
</dbReference>
<feature type="domain" description="2Fe-2S ferredoxin-type" evidence="10">
    <location>
        <begin position="363"/>
        <end position="446"/>
    </location>
</feature>
<evidence type="ECO:0000256" key="1">
    <source>
        <dbReference type="ARBA" id="ARBA00001974"/>
    </source>
</evidence>
<feature type="domain" description="FAD-binding FR-type" evidence="11">
    <location>
        <begin position="94"/>
        <end position="208"/>
    </location>
</feature>
<keyword evidence="5" id="KW-0274">FAD</keyword>
<dbReference type="Gene3D" id="3.10.20.30">
    <property type="match status" value="1"/>
</dbReference>
<dbReference type="CDD" id="cd00207">
    <property type="entry name" value="fer2"/>
    <property type="match status" value="1"/>
</dbReference>
<keyword evidence="9" id="KW-0472">Membrane</keyword>
<gene>
    <name evidence="12" type="ORF">ENR64_05645</name>
</gene>
<keyword evidence="7" id="KW-0408">Iron</keyword>
<dbReference type="Pfam" id="PF00970">
    <property type="entry name" value="FAD_binding_6"/>
    <property type="match status" value="1"/>
</dbReference>
<protein>
    <submittedName>
        <fullName evidence="12">2Fe-2S iron-sulfur cluster binding domain-containing protein</fullName>
    </submittedName>
</protein>
<evidence type="ECO:0000313" key="12">
    <source>
        <dbReference type="EMBL" id="HFM97247.1"/>
    </source>
</evidence>
<dbReference type="InterPro" id="IPR001433">
    <property type="entry name" value="OxRdtase_FAD/NAD-bd"/>
</dbReference>
<name>A0A7C3KDG1_9CYAN</name>
<sequence>MFESLRNIQNPFARSLTAALTACSVVTFASAIAIATTQTKGSSAYKTALYSALVGSGCGALFGLVCTENRKLKRLNHASQNTQSIEKEKAITWHDWRNFLVTRKVKESEEITSFYLQPEDQGEIPNFLPGQFLTIKLNIPGQTRPVIRTYSLSDYSESAGYYRLSVKREPMPSGLEVPPGLASNFLHDSIQEGSTIQAKPPSGRFVLNVEKTLPAVLISNGVGITPMISMAKAMTRLTPERLIWFVHGARDGQFHAFRDEVRAIAEQNPNLMIHYAYSRPRAEDAGHYHSVGYVDSNLIQSLVKQEAEYYLCGSPPFLESILTGLKNAGIPENQVFFEMFTKASKVTVDHVVETHFKGSVGESEVIFVKSNKTAFWNNELDNLLDFAEANNVEPPYSCRQGICGTCMCKILEGEVEYQAKPVTDIEPGSILICIARPKTSRVILDL</sequence>
<dbReference type="CDD" id="cd06184">
    <property type="entry name" value="flavohem_like_fad_nad_binding"/>
    <property type="match status" value="1"/>
</dbReference>
<dbReference type="SUPFAM" id="SSF54292">
    <property type="entry name" value="2Fe-2S ferredoxin-like"/>
    <property type="match status" value="1"/>
</dbReference>
<dbReference type="InterPro" id="IPR017927">
    <property type="entry name" value="FAD-bd_FR_type"/>
</dbReference>
<keyword evidence="9" id="KW-0812">Transmembrane</keyword>
<evidence type="ECO:0000256" key="7">
    <source>
        <dbReference type="ARBA" id="ARBA00023004"/>
    </source>
</evidence>
<dbReference type="GO" id="GO:0016491">
    <property type="term" value="F:oxidoreductase activity"/>
    <property type="evidence" value="ECO:0007669"/>
    <property type="project" value="UniProtKB-KW"/>
</dbReference>
<dbReference type="InterPro" id="IPR050415">
    <property type="entry name" value="MRET"/>
</dbReference>
<dbReference type="InterPro" id="IPR036010">
    <property type="entry name" value="2Fe-2S_ferredoxin-like_sf"/>
</dbReference>
<dbReference type="PANTHER" id="PTHR47354">
    <property type="entry name" value="NADH OXIDOREDUCTASE HCR"/>
    <property type="match status" value="1"/>
</dbReference>
<keyword evidence="9" id="KW-1133">Transmembrane helix</keyword>
<evidence type="ECO:0000259" key="10">
    <source>
        <dbReference type="PROSITE" id="PS51085"/>
    </source>
</evidence>
<keyword evidence="6" id="KW-0560">Oxidoreductase</keyword>
<evidence type="ECO:0000256" key="5">
    <source>
        <dbReference type="ARBA" id="ARBA00022827"/>
    </source>
</evidence>
<dbReference type="Pfam" id="PF00111">
    <property type="entry name" value="Fer2"/>
    <property type="match status" value="1"/>
</dbReference>
<keyword evidence="2" id="KW-0285">Flavoprotein</keyword>
<keyword evidence="8" id="KW-0411">Iron-sulfur</keyword>
<dbReference type="InterPro" id="IPR039261">
    <property type="entry name" value="FNR_nucleotide-bd"/>
</dbReference>
<evidence type="ECO:0000256" key="3">
    <source>
        <dbReference type="ARBA" id="ARBA00022714"/>
    </source>
</evidence>
<feature type="transmembrane region" description="Helical" evidence="9">
    <location>
        <begin position="47"/>
        <end position="66"/>
    </location>
</feature>
<dbReference type="InterPro" id="IPR008333">
    <property type="entry name" value="Cbr1-like_FAD-bd_dom"/>
</dbReference>
<dbReference type="PROSITE" id="PS51384">
    <property type="entry name" value="FAD_FR"/>
    <property type="match status" value="1"/>
</dbReference>
<dbReference type="PROSITE" id="PS51085">
    <property type="entry name" value="2FE2S_FER_2"/>
    <property type="match status" value="1"/>
</dbReference>
<dbReference type="InterPro" id="IPR001041">
    <property type="entry name" value="2Fe-2S_ferredoxin-type"/>
</dbReference>
<evidence type="ECO:0000256" key="9">
    <source>
        <dbReference type="SAM" id="Phobius"/>
    </source>
</evidence>
<dbReference type="InterPro" id="IPR012675">
    <property type="entry name" value="Beta-grasp_dom_sf"/>
</dbReference>
<dbReference type="SUPFAM" id="SSF63380">
    <property type="entry name" value="Riboflavin synthase domain-like"/>
    <property type="match status" value="1"/>
</dbReference>
<dbReference type="AlphaFoldDB" id="A0A7C3KDG1"/>
<comment type="caution">
    <text evidence="12">The sequence shown here is derived from an EMBL/GenBank/DDBJ whole genome shotgun (WGS) entry which is preliminary data.</text>
</comment>
<dbReference type="GO" id="GO:0046872">
    <property type="term" value="F:metal ion binding"/>
    <property type="evidence" value="ECO:0007669"/>
    <property type="project" value="UniProtKB-KW"/>
</dbReference>
<organism evidence="12">
    <name type="scientific">Oscillatoriales cyanobacterium SpSt-418</name>
    <dbReference type="NCBI Taxonomy" id="2282169"/>
    <lineage>
        <taxon>Bacteria</taxon>
        <taxon>Bacillati</taxon>
        <taxon>Cyanobacteriota</taxon>
        <taxon>Cyanophyceae</taxon>
        <taxon>Oscillatoriophycideae</taxon>
        <taxon>Oscillatoriales</taxon>
    </lineage>
</organism>
<dbReference type="PANTHER" id="PTHR47354:SF8">
    <property type="entry name" value="1,2-PHENYLACETYL-COA EPOXIDASE, SUBUNIT E"/>
    <property type="match status" value="1"/>
</dbReference>
<dbReference type="PRINTS" id="PR00406">
    <property type="entry name" value="CYTB5RDTASE"/>
</dbReference>
<reference evidence="12" key="1">
    <citation type="journal article" date="2020" name="mSystems">
        <title>Genome- and Community-Level Interaction Insights into Carbon Utilization and Element Cycling Functions of Hydrothermarchaeota in Hydrothermal Sediment.</title>
        <authorList>
            <person name="Zhou Z."/>
            <person name="Liu Y."/>
            <person name="Xu W."/>
            <person name="Pan J."/>
            <person name="Luo Z.H."/>
            <person name="Li M."/>
        </authorList>
    </citation>
    <scope>NUCLEOTIDE SEQUENCE [LARGE SCALE GENOMIC DNA]</scope>
    <source>
        <strain evidence="12">SpSt-418</strain>
    </source>
</reference>
<dbReference type="Gene3D" id="3.40.50.80">
    <property type="entry name" value="Nucleotide-binding domain of ferredoxin-NADP reductase (FNR) module"/>
    <property type="match status" value="1"/>
</dbReference>
<dbReference type="FunFam" id="2.40.30.10:FF:000034">
    <property type="entry name" value="Flavohemoprotein"/>
    <property type="match status" value="1"/>
</dbReference>
<comment type="cofactor">
    <cofactor evidence="1">
        <name>FAD</name>
        <dbReference type="ChEBI" id="CHEBI:57692"/>
    </cofactor>
</comment>
<dbReference type="PROSITE" id="PS00197">
    <property type="entry name" value="2FE2S_FER_1"/>
    <property type="match status" value="1"/>
</dbReference>
<feature type="transmembrane region" description="Helical" evidence="9">
    <location>
        <begin position="12"/>
        <end position="35"/>
    </location>
</feature>
<dbReference type="InterPro" id="IPR006058">
    <property type="entry name" value="2Fe2S_fd_BS"/>
</dbReference>
<dbReference type="InterPro" id="IPR017938">
    <property type="entry name" value="Riboflavin_synthase-like_b-brl"/>
</dbReference>
<evidence type="ECO:0000256" key="2">
    <source>
        <dbReference type="ARBA" id="ARBA00022630"/>
    </source>
</evidence>
<dbReference type="GO" id="GO:0051537">
    <property type="term" value="F:2 iron, 2 sulfur cluster binding"/>
    <property type="evidence" value="ECO:0007669"/>
    <property type="project" value="UniProtKB-KW"/>
</dbReference>
<accession>A0A7C3KDG1</accession>
<dbReference type="GO" id="GO:0050660">
    <property type="term" value="F:flavin adenine dinucleotide binding"/>
    <property type="evidence" value="ECO:0007669"/>
    <property type="project" value="TreeGrafter"/>
</dbReference>
<evidence type="ECO:0000256" key="4">
    <source>
        <dbReference type="ARBA" id="ARBA00022723"/>
    </source>
</evidence>
<evidence type="ECO:0000259" key="11">
    <source>
        <dbReference type="PROSITE" id="PS51384"/>
    </source>
</evidence>
<keyword evidence="3" id="KW-0001">2Fe-2S</keyword>